<protein>
    <submittedName>
        <fullName evidence="1">Rha family transcriptional regulator</fullName>
    </submittedName>
</protein>
<dbReference type="SUPFAM" id="SSF46785">
    <property type="entry name" value="Winged helix' DNA-binding domain"/>
    <property type="match status" value="1"/>
</dbReference>
<gene>
    <name evidence="1" type="ORF">SJ265_20130</name>
</gene>
<dbReference type="AlphaFoldDB" id="A0AAW9EPC0"/>
<proteinExistence type="predicted"/>
<name>A0AAW9EPC0_9ENTR</name>
<dbReference type="Gene3D" id="1.10.10.10">
    <property type="entry name" value="Winged helix-like DNA-binding domain superfamily/Winged helix DNA-binding domain"/>
    <property type="match status" value="1"/>
</dbReference>
<reference evidence="1" key="1">
    <citation type="submission" date="2023-11" db="EMBL/GenBank/DDBJ databases">
        <title>Detection of rare carbapenemases in Enterobacterales - comparison of two colorimetric and two CIM-based carbapenemase assays.</title>
        <authorList>
            <person name="Schaffarczyk L."/>
            <person name="Noster J."/>
            <person name="Stelzer Y."/>
            <person name="Sattler J."/>
            <person name="Gatermann S."/>
            <person name="Hamprecht A."/>
        </authorList>
    </citation>
    <scope>NUCLEOTIDE SEQUENCE</scope>
    <source>
        <strain evidence="1">CIM-Carb-133</strain>
    </source>
</reference>
<evidence type="ECO:0000313" key="2">
    <source>
        <dbReference type="Proteomes" id="UP001271725"/>
    </source>
</evidence>
<sequence>MFEATAHTPTTTGLHAKPSMTSQEIAEMVGSRHDSVKRTIERLAKSGVITFPPLVEKPTAGRPATFYLFEAEQGKRDSIVVVAQLSPEFTARLVDRWRELESMFADRGTPAIPRTYKEALVHLLHQVEENERLEKENEALGVALSNAKPKAILMDTICGTADELYGLNEAGRILGTSGAVLGALMDSLGDVYVKRKYTTVNRQFLKIFIDRGYGKNVVIGNGRNQAKFTFKGLCFAAVKLIAAGKITASAIEYEPCREHVEREMKEPKRLH</sequence>
<dbReference type="RefSeq" id="WP_319868717.1">
    <property type="nucleotide sequence ID" value="NZ_JAXABJ010000017.1"/>
</dbReference>
<dbReference type="EMBL" id="JAXABJ010000017">
    <property type="protein sequence ID" value="MDX7150091.1"/>
    <property type="molecule type" value="Genomic_DNA"/>
</dbReference>
<organism evidence="1 2">
    <name type="scientific">Citrobacter portucalensis</name>
    <dbReference type="NCBI Taxonomy" id="1639133"/>
    <lineage>
        <taxon>Bacteria</taxon>
        <taxon>Pseudomonadati</taxon>
        <taxon>Pseudomonadota</taxon>
        <taxon>Gammaproteobacteria</taxon>
        <taxon>Enterobacterales</taxon>
        <taxon>Enterobacteriaceae</taxon>
        <taxon>Citrobacter</taxon>
        <taxon>Citrobacter freundii complex</taxon>
    </lineage>
</organism>
<dbReference type="InterPro" id="IPR036388">
    <property type="entry name" value="WH-like_DNA-bd_sf"/>
</dbReference>
<comment type="caution">
    <text evidence="1">The sequence shown here is derived from an EMBL/GenBank/DDBJ whole genome shotgun (WGS) entry which is preliminary data.</text>
</comment>
<dbReference type="Proteomes" id="UP001271725">
    <property type="component" value="Unassembled WGS sequence"/>
</dbReference>
<dbReference type="InterPro" id="IPR036390">
    <property type="entry name" value="WH_DNA-bd_sf"/>
</dbReference>
<evidence type="ECO:0000313" key="1">
    <source>
        <dbReference type="EMBL" id="MDX7150091.1"/>
    </source>
</evidence>
<accession>A0AAW9EPC0</accession>